<dbReference type="GO" id="GO:0004664">
    <property type="term" value="F:prephenate dehydratase activity"/>
    <property type="evidence" value="ECO:0007669"/>
    <property type="project" value="UniProtKB-EC"/>
</dbReference>
<evidence type="ECO:0000256" key="6">
    <source>
        <dbReference type="ARBA" id="ARBA00023239"/>
    </source>
</evidence>
<keyword evidence="4" id="KW-0057">Aromatic amino acid biosynthesis</keyword>
<evidence type="ECO:0000259" key="7">
    <source>
        <dbReference type="PROSITE" id="PS51171"/>
    </source>
</evidence>
<accession>A0AAN6X1I2</accession>
<reference evidence="9" key="2">
    <citation type="submission" date="2023-05" db="EMBL/GenBank/DDBJ databases">
        <authorList>
            <consortium name="Lawrence Berkeley National Laboratory"/>
            <person name="Steindorff A."/>
            <person name="Hensen N."/>
            <person name="Bonometti L."/>
            <person name="Westerberg I."/>
            <person name="Brannstrom I.O."/>
            <person name="Guillou S."/>
            <person name="Cros-Aarteil S."/>
            <person name="Calhoun S."/>
            <person name="Haridas S."/>
            <person name="Kuo A."/>
            <person name="Mondo S."/>
            <person name="Pangilinan J."/>
            <person name="Riley R."/>
            <person name="Labutti K."/>
            <person name="Andreopoulos B."/>
            <person name="Lipzen A."/>
            <person name="Chen C."/>
            <person name="Yanf M."/>
            <person name="Daum C."/>
            <person name="Ng V."/>
            <person name="Clum A."/>
            <person name="Ohm R."/>
            <person name="Martin F."/>
            <person name="Silar P."/>
            <person name="Natvig D."/>
            <person name="Lalanne C."/>
            <person name="Gautier V."/>
            <person name="Ament-Velasquez S.L."/>
            <person name="Kruys A."/>
            <person name="Hutchinson M.I."/>
            <person name="Powell A.J."/>
            <person name="Barry K."/>
            <person name="Miller A.N."/>
            <person name="Grigoriev I.V."/>
            <person name="Debuchy R."/>
            <person name="Gladieux P."/>
            <person name="Thoren M.H."/>
            <person name="Johannesson H."/>
        </authorList>
    </citation>
    <scope>NUCLEOTIDE SEQUENCE</scope>
    <source>
        <strain evidence="9">PSN309</strain>
    </source>
</reference>
<gene>
    <name evidence="9" type="ORF">QBC35DRAFT_428426</name>
</gene>
<keyword evidence="6" id="KW-0456">Lyase</keyword>
<keyword evidence="3" id="KW-0028">Amino-acid biosynthesis</keyword>
<evidence type="ECO:0000256" key="1">
    <source>
        <dbReference type="ARBA" id="ARBA00004741"/>
    </source>
</evidence>
<dbReference type="PANTHER" id="PTHR21022">
    <property type="entry name" value="PREPHENATE DEHYDRATASE P PROTEIN"/>
    <property type="match status" value="1"/>
</dbReference>
<comment type="pathway">
    <text evidence="1">Amino-acid biosynthesis; L-phenylalanine biosynthesis; phenylpyruvate from prephenate: step 1/1.</text>
</comment>
<dbReference type="Gene3D" id="3.40.190.10">
    <property type="entry name" value="Periplasmic binding protein-like II"/>
    <property type="match status" value="2"/>
</dbReference>
<dbReference type="InterPro" id="IPR008242">
    <property type="entry name" value="Chor_mutase/pphenate_deHydtase"/>
</dbReference>
<reference evidence="9" key="1">
    <citation type="journal article" date="2023" name="Mol. Phylogenet. Evol.">
        <title>Genome-scale phylogeny and comparative genomics of the fungal order Sordariales.</title>
        <authorList>
            <person name="Hensen N."/>
            <person name="Bonometti L."/>
            <person name="Westerberg I."/>
            <person name="Brannstrom I.O."/>
            <person name="Guillou S."/>
            <person name="Cros-Aarteil S."/>
            <person name="Calhoun S."/>
            <person name="Haridas S."/>
            <person name="Kuo A."/>
            <person name="Mondo S."/>
            <person name="Pangilinan J."/>
            <person name="Riley R."/>
            <person name="LaButti K."/>
            <person name="Andreopoulos B."/>
            <person name="Lipzen A."/>
            <person name="Chen C."/>
            <person name="Yan M."/>
            <person name="Daum C."/>
            <person name="Ng V."/>
            <person name="Clum A."/>
            <person name="Steindorff A."/>
            <person name="Ohm R.A."/>
            <person name="Martin F."/>
            <person name="Silar P."/>
            <person name="Natvig D.O."/>
            <person name="Lalanne C."/>
            <person name="Gautier V."/>
            <person name="Ament-Velasquez S.L."/>
            <person name="Kruys A."/>
            <person name="Hutchinson M.I."/>
            <person name="Powell A.J."/>
            <person name="Barry K."/>
            <person name="Miller A.N."/>
            <person name="Grigoriev I.V."/>
            <person name="Debuchy R."/>
            <person name="Gladieux P."/>
            <person name="Hiltunen Thoren M."/>
            <person name="Johannesson H."/>
        </authorList>
    </citation>
    <scope>NUCLEOTIDE SEQUENCE</scope>
    <source>
        <strain evidence="9">PSN309</strain>
    </source>
</reference>
<evidence type="ECO:0000259" key="8">
    <source>
        <dbReference type="PROSITE" id="PS51671"/>
    </source>
</evidence>
<proteinExistence type="predicted"/>
<dbReference type="Proteomes" id="UP001302126">
    <property type="component" value="Unassembled WGS sequence"/>
</dbReference>
<evidence type="ECO:0000256" key="4">
    <source>
        <dbReference type="ARBA" id="ARBA00023141"/>
    </source>
</evidence>
<sequence>MAEKVKVAFLGPVATYTHQATKTAFPEGEEKYEFVPTNTIRDVFDHVQSSQTTFGVVPFENSTHGVVSFTLDALADRDSSLEDISICGEVYMDIHHYLLGYHSRPGDEGLGHIKRIYSHPQAFGQTIQFRRKNLSREVEVIDVASTSKAAEIAAQDKTGESAAIAGRLAGEENGLEVLRGCIEDREDNTTRFFVIRRKDGPTYGAGEEGGEYKSLVSFTVSSHETPGALANVLGCFKQRGLNLSSINSVPGLRRGQRAFEYLFFVEFEGCLGDGDREGRVKGVMEDLGRETSGWRLLGGWKNGRGR</sequence>
<dbReference type="CDD" id="cd04905">
    <property type="entry name" value="ACT_CM-PDT"/>
    <property type="match status" value="1"/>
</dbReference>
<dbReference type="EMBL" id="MU864366">
    <property type="protein sequence ID" value="KAK4190382.1"/>
    <property type="molecule type" value="Genomic_DNA"/>
</dbReference>
<comment type="caution">
    <text evidence="9">The sequence shown here is derived from an EMBL/GenBank/DDBJ whole genome shotgun (WGS) entry which is preliminary data.</text>
</comment>
<protein>
    <recommendedName>
        <fullName evidence="2">prephenate dehydratase</fullName>
        <ecNumber evidence="2">4.2.1.51</ecNumber>
    </recommendedName>
</protein>
<organism evidence="9 10">
    <name type="scientific">Podospora australis</name>
    <dbReference type="NCBI Taxonomy" id="1536484"/>
    <lineage>
        <taxon>Eukaryota</taxon>
        <taxon>Fungi</taxon>
        <taxon>Dikarya</taxon>
        <taxon>Ascomycota</taxon>
        <taxon>Pezizomycotina</taxon>
        <taxon>Sordariomycetes</taxon>
        <taxon>Sordariomycetidae</taxon>
        <taxon>Sordariales</taxon>
        <taxon>Podosporaceae</taxon>
        <taxon>Podospora</taxon>
    </lineage>
</organism>
<dbReference type="EC" id="4.2.1.51" evidence="2"/>
<dbReference type="AlphaFoldDB" id="A0AAN6X1I2"/>
<dbReference type="SUPFAM" id="SSF55021">
    <property type="entry name" value="ACT-like"/>
    <property type="match status" value="1"/>
</dbReference>
<feature type="domain" description="ACT" evidence="8">
    <location>
        <begin position="217"/>
        <end position="299"/>
    </location>
</feature>
<evidence type="ECO:0000313" key="10">
    <source>
        <dbReference type="Proteomes" id="UP001302126"/>
    </source>
</evidence>
<keyword evidence="10" id="KW-1185">Reference proteome</keyword>
<dbReference type="SUPFAM" id="SSF53850">
    <property type="entry name" value="Periplasmic binding protein-like II"/>
    <property type="match status" value="1"/>
</dbReference>
<evidence type="ECO:0000256" key="5">
    <source>
        <dbReference type="ARBA" id="ARBA00023222"/>
    </source>
</evidence>
<evidence type="ECO:0000256" key="3">
    <source>
        <dbReference type="ARBA" id="ARBA00022605"/>
    </source>
</evidence>
<dbReference type="PIRSF" id="PIRSF001500">
    <property type="entry name" value="Chor_mut_pdt_Ppr"/>
    <property type="match status" value="1"/>
</dbReference>
<dbReference type="InterPro" id="IPR002912">
    <property type="entry name" value="ACT_dom"/>
</dbReference>
<dbReference type="InterPro" id="IPR045865">
    <property type="entry name" value="ACT-like_dom_sf"/>
</dbReference>
<dbReference type="Gene3D" id="3.30.70.260">
    <property type="match status" value="1"/>
</dbReference>
<evidence type="ECO:0000313" key="9">
    <source>
        <dbReference type="EMBL" id="KAK4190382.1"/>
    </source>
</evidence>
<feature type="domain" description="Prephenate dehydratase" evidence="7">
    <location>
        <begin position="6"/>
        <end position="197"/>
    </location>
</feature>
<dbReference type="PROSITE" id="PS51671">
    <property type="entry name" value="ACT"/>
    <property type="match status" value="1"/>
</dbReference>
<dbReference type="PROSITE" id="PS51171">
    <property type="entry name" value="PREPHENATE_DEHYDR_3"/>
    <property type="match status" value="1"/>
</dbReference>
<name>A0AAN6X1I2_9PEZI</name>
<dbReference type="PANTHER" id="PTHR21022:SF19">
    <property type="entry name" value="PREPHENATE DEHYDRATASE-RELATED"/>
    <property type="match status" value="1"/>
</dbReference>
<keyword evidence="5" id="KW-0584">Phenylalanine biosynthesis</keyword>
<dbReference type="Pfam" id="PF00800">
    <property type="entry name" value="PDT"/>
    <property type="match status" value="1"/>
</dbReference>
<dbReference type="GO" id="GO:0009094">
    <property type="term" value="P:L-phenylalanine biosynthetic process"/>
    <property type="evidence" value="ECO:0007669"/>
    <property type="project" value="UniProtKB-KW"/>
</dbReference>
<dbReference type="InterPro" id="IPR001086">
    <property type="entry name" value="Preph_deHydtase"/>
</dbReference>
<dbReference type="GO" id="GO:0005737">
    <property type="term" value="C:cytoplasm"/>
    <property type="evidence" value="ECO:0007669"/>
    <property type="project" value="TreeGrafter"/>
</dbReference>
<dbReference type="CDD" id="cd13532">
    <property type="entry name" value="PBP2_PDT_like"/>
    <property type="match status" value="1"/>
</dbReference>
<evidence type="ECO:0000256" key="2">
    <source>
        <dbReference type="ARBA" id="ARBA00013147"/>
    </source>
</evidence>